<feature type="region of interest" description="Disordered" evidence="1">
    <location>
        <begin position="83"/>
        <end position="108"/>
    </location>
</feature>
<evidence type="ECO:0000313" key="4">
    <source>
        <dbReference type="Proteomes" id="UP000182888"/>
    </source>
</evidence>
<dbReference type="Proteomes" id="UP000182888">
    <property type="component" value="Unassembled WGS sequence"/>
</dbReference>
<keyword evidence="2" id="KW-1133">Transmembrane helix</keyword>
<dbReference type="EMBL" id="CCND01000010">
    <property type="protein sequence ID" value="CDX53886.1"/>
    <property type="molecule type" value="Genomic_DNA"/>
</dbReference>
<name>A0A0K2VTT7_MESPL</name>
<feature type="transmembrane region" description="Helical" evidence="2">
    <location>
        <begin position="7"/>
        <end position="25"/>
    </location>
</feature>
<proteinExistence type="predicted"/>
<evidence type="ECO:0000256" key="1">
    <source>
        <dbReference type="SAM" id="MobiDB-lite"/>
    </source>
</evidence>
<feature type="transmembrane region" description="Helical" evidence="2">
    <location>
        <begin position="31"/>
        <end position="55"/>
    </location>
</feature>
<organism evidence="3 4">
    <name type="scientific">Mesorhizobium plurifarium</name>
    <dbReference type="NCBI Taxonomy" id="69974"/>
    <lineage>
        <taxon>Bacteria</taxon>
        <taxon>Pseudomonadati</taxon>
        <taxon>Pseudomonadota</taxon>
        <taxon>Alphaproteobacteria</taxon>
        <taxon>Hyphomicrobiales</taxon>
        <taxon>Phyllobacteriaceae</taxon>
        <taxon>Mesorhizobium</taxon>
    </lineage>
</organism>
<keyword evidence="2" id="KW-0812">Transmembrane</keyword>
<accession>A0A0K2VTT7</accession>
<keyword evidence="2" id="KW-0472">Membrane</keyword>
<sequence>MHAARFLTGMIGILVVFAVATFYLTGSFTAVLVQAALCALFMQIVYSAAVLCIVWKRGLGAVNHDLDSSSARCARLDGDFRRGSGDRPEQCNGTCPSQTPHMRTSLPG</sequence>
<evidence type="ECO:0000313" key="3">
    <source>
        <dbReference type="EMBL" id="CDX53886.1"/>
    </source>
</evidence>
<evidence type="ECO:0000256" key="2">
    <source>
        <dbReference type="SAM" id="Phobius"/>
    </source>
</evidence>
<reference evidence="4" key="1">
    <citation type="submission" date="2014-08" db="EMBL/GenBank/DDBJ databases">
        <authorList>
            <person name="Edwards T."/>
        </authorList>
    </citation>
    <scope>NUCLEOTIDE SEQUENCE [LARGE SCALE GENOMIC DNA]</scope>
</reference>
<feature type="compositionally biased region" description="Polar residues" evidence="1">
    <location>
        <begin position="91"/>
        <end position="108"/>
    </location>
</feature>
<dbReference type="AlphaFoldDB" id="A0A0K2VTT7"/>
<protein>
    <submittedName>
        <fullName evidence="3">Uncharacterized protein</fullName>
    </submittedName>
</protein>
<gene>
    <name evidence="3" type="ORF">MPL1032_180223</name>
</gene>